<dbReference type="GO" id="GO:0006313">
    <property type="term" value="P:DNA transposition"/>
    <property type="evidence" value="ECO:0007669"/>
    <property type="project" value="InterPro"/>
</dbReference>
<reference evidence="2 3" key="1">
    <citation type="journal article" date="2024" name="BMC Genomics">
        <title>De novo assembly and annotation of Popillia japonica's genome with initial clues to its potential as an invasive pest.</title>
        <authorList>
            <person name="Cucini C."/>
            <person name="Boschi S."/>
            <person name="Funari R."/>
            <person name="Cardaioli E."/>
            <person name="Iannotti N."/>
            <person name="Marturano G."/>
            <person name="Paoli F."/>
            <person name="Bruttini M."/>
            <person name="Carapelli A."/>
            <person name="Frati F."/>
            <person name="Nardi F."/>
        </authorList>
    </citation>
    <scope>NUCLEOTIDE SEQUENCE [LARGE SCALE GENOMIC DNA]</scope>
    <source>
        <strain evidence="2">DMR45628</strain>
    </source>
</reference>
<protein>
    <submittedName>
        <fullName evidence="2">Transposase</fullName>
    </submittedName>
</protein>
<dbReference type="Proteomes" id="UP001458880">
    <property type="component" value="Unassembled WGS sequence"/>
</dbReference>
<dbReference type="GO" id="GO:0015074">
    <property type="term" value="P:DNA integration"/>
    <property type="evidence" value="ECO:0007669"/>
    <property type="project" value="InterPro"/>
</dbReference>
<evidence type="ECO:0000313" key="3">
    <source>
        <dbReference type="Proteomes" id="UP001458880"/>
    </source>
</evidence>
<accession>A0AAW1KHW0</accession>
<sequence>MLIRYVATDQHFTATSTTKLLEHDIGKKVSKWTVRRALKKENFYAIEKKRKPALSKKNIKARLSFVKKYKNWTSDDWMKVIWSDETKINRYTSDGRSWAWLRKGEPLQTKHVKQTIIVTHPMGAPGHG</sequence>
<dbReference type="AlphaFoldDB" id="A0AAW1KHW0"/>
<gene>
    <name evidence="2" type="ORF">QE152_g22707</name>
</gene>
<evidence type="ECO:0000313" key="2">
    <source>
        <dbReference type="EMBL" id="KAK9719391.1"/>
    </source>
</evidence>
<dbReference type="EMBL" id="JASPKY010000220">
    <property type="protein sequence ID" value="KAK9719391.1"/>
    <property type="molecule type" value="Genomic_DNA"/>
</dbReference>
<dbReference type="InterPro" id="IPR002492">
    <property type="entry name" value="Transposase_Tc1-like"/>
</dbReference>
<organism evidence="2 3">
    <name type="scientific">Popillia japonica</name>
    <name type="common">Japanese beetle</name>
    <dbReference type="NCBI Taxonomy" id="7064"/>
    <lineage>
        <taxon>Eukaryota</taxon>
        <taxon>Metazoa</taxon>
        <taxon>Ecdysozoa</taxon>
        <taxon>Arthropoda</taxon>
        <taxon>Hexapoda</taxon>
        <taxon>Insecta</taxon>
        <taxon>Pterygota</taxon>
        <taxon>Neoptera</taxon>
        <taxon>Endopterygota</taxon>
        <taxon>Coleoptera</taxon>
        <taxon>Polyphaga</taxon>
        <taxon>Scarabaeiformia</taxon>
        <taxon>Scarabaeidae</taxon>
        <taxon>Rutelinae</taxon>
        <taxon>Popillia</taxon>
    </lineage>
</organism>
<dbReference type="Pfam" id="PF01498">
    <property type="entry name" value="HTH_Tnp_Tc3_2"/>
    <property type="match status" value="1"/>
</dbReference>
<comment type="caution">
    <text evidence="2">The sequence shown here is derived from an EMBL/GenBank/DDBJ whole genome shotgun (WGS) entry which is preliminary data.</text>
</comment>
<name>A0AAW1KHW0_POPJA</name>
<proteinExistence type="predicted"/>
<feature type="domain" description="Transposase Tc1-like" evidence="1">
    <location>
        <begin position="1"/>
        <end position="71"/>
    </location>
</feature>
<dbReference type="InterPro" id="IPR036397">
    <property type="entry name" value="RNaseH_sf"/>
</dbReference>
<dbReference type="Gene3D" id="3.30.420.10">
    <property type="entry name" value="Ribonuclease H-like superfamily/Ribonuclease H"/>
    <property type="match status" value="1"/>
</dbReference>
<dbReference type="GO" id="GO:0003677">
    <property type="term" value="F:DNA binding"/>
    <property type="evidence" value="ECO:0007669"/>
    <property type="project" value="InterPro"/>
</dbReference>
<keyword evidence="3" id="KW-1185">Reference proteome</keyword>
<evidence type="ECO:0000259" key="1">
    <source>
        <dbReference type="Pfam" id="PF01498"/>
    </source>
</evidence>